<gene>
    <name evidence="2" type="ORF">UXM345_LOCUS37717</name>
    <name evidence="1" type="ORF">XDN619_LOCUS35468</name>
</gene>
<protein>
    <submittedName>
        <fullName evidence="1">Uncharacterized protein</fullName>
    </submittedName>
</protein>
<dbReference type="Proteomes" id="UP000663887">
    <property type="component" value="Unassembled WGS sequence"/>
</dbReference>
<evidence type="ECO:0000313" key="1">
    <source>
        <dbReference type="EMBL" id="CAF2252697.1"/>
    </source>
</evidence>
<organism evidence="1 3">
    <name type="scientific">Rotaria magnacalcarata</name>
    <dbReference type="NCBI Taxonomy" id="392030"/>
    <lineage>
        <taxon>Eukaryota</taxon>
        <taxon>Metazoa</taxon>
        <taxon>Spiralia</taxon>
        <taxon>Gnathifera</taxon>
        <taxon>Rotifera</taxon>
        <taxon>Eurotatoria</taxon>
        <taxon>Bdelloidea</taxon>
        <taxon>Philodinida</taxon>
        <taxon>Philodinidae</taxon>
        <taxon>Rotaria</taxon>
    </lineage>
</organism>
<name>A0A817A4I8_9BILA</name>
<dbReference type="EMBL" id="CAJNRG010018203">
    <property type="protein sequence ID" value="CAF2252697.1"/>
    <property type="molecule type" value="Genomic_DNA"/>
</dbReference>
<feature type="non-terminal residue" evidence="1">
    <location>
        <position position="1"/>
    </location>
</feature>
<evidence type="ECO:0000313" key="2">
    <source>
        <dbReference type="EMBL" id="CAF4388052.1"/>
    </source>
</evidence>
<reference evidence="1" key="1">
    <citation type="submission" date="2021-02" db="EMBL/GenBank/DDBJ databases">
        <authorList>
            <person name="Nowell W R."/>
        </authorList>
    </citation>
    <scope>NUCLEOTIDE SEQUENCE</scope>
</reference>
<comment type="caution">
    <text evidence="1">The sequence shown here is derived from an EMBL/GenBank/DDBJ whole genome shotgun (WGS) entry which is preliminary data.</text>
</comment>
<accession>A0A817A4I8</accession>
<sequence length="54" mass="5200">STQVITGAGSKITTSGIATGSLEAIGISSTIILGGGVVGSLTLFSEMGETEGIE</sequence>
<dbReference type="Proteomes" id="UP000663842">
    <property type="component" value="Unassembled WGS sequence"/>
</dbReference>
<proteinExistence type="predicted"/>
<evidence type="ECO:0000313" key="3">
    <source>
        <dbReference type="Proteomes" id="UP000663887"/>
    </source>
</evidence>
<dbReference type="AlphaFoldDB" id="A0A817A4I8"/>
<dbReference type="EMBL" id="CAJOBF010021694">
    <property type="protein sequence ID" value="CAF4388052.1"/>
    <property type="molecule type" value="Genomic_DNA"/>
</dbReference>